<organism evidence="2 3">
    <name type="scientific">Agathobacter rectalis</name>
    <dbReference type="NCBI Taxonomy" id="39491"/>
    <lineage>
        <taxon>Bacteria</taxon>
        <taxon>Bacillati</taxon>
        <taxon>Bacillota</taxon>
        <taxon>Clostridia</taxon>
        <taxon>Lachnospirales</taxon>
        <taxon>Lachnospiraceae</taxon>
        <taxon>Agathobacter</taxon>
    </lineage>
</organism>
<accession>A0A6L5T8H8</accession>
<keyword evidence="1" id="KW-0472">Membrane</keyword>
<evidence type="ECO:0000313" key="2">
    <source>
        <dbReference type="EMBL" id="MSC60088.1"/>
    </source>
</evidence>
<dbReference type="Proteomes" id="UP000479563">
    <property type="component" value="Unassembled WGS sequence"/>
</dbReference>
<keyword evidence="1" id="KW-0812">Transmembrane</keyword>
<dbReference type="RefSeq" id="WP_154266907.1">
    <property type="nucleotide sequence ID" value="NZ_WKQP01000010.1"/>
</dbReference>
<sequence>MITDMLTIIMAILLILIIVFFAVLAWASGVEKARRTEEWKHYGPVDKCGFDSIDDEEQLACIRKWNDKQKNKAKRRHKCRR</sequence>
<comment type="caution">
    <text evidence="2">The sequence shown here is derived from an EMBL/GenBank/DDBJ whole genome shotgun (WGS) entry which is preliminary data.</text>
</comment>
<reference evidence="2 3" key="1">
    <citation type="journal article" date="2019" name="Nat. Med.">
        <title>A library of human gut bacterial isolates paired with longitudinal multiomics data enables mechanistic microbiome research.</title>
        <authorList>
            <person name="Poyet M."/>
            <person name="Groussin M."/>
            <person name="Gibbons S.M."/>
            <person name="Avila-Pacheco J."/>
            <person name="Jiang X."/>
            <person name="Kearney S.M."/>
            <person name="Perrotta A.R."/>
            <person name="Berdy B."/>
            <person name="Zhao S."/>
            <person name="Lieberman T.D."/>
            <person name="Swanson P.K."/>
            <person name="Smith M."/>
            <person name="Roesemann S."/>
            <person name="Alexander J.E."/>
            <person name="Rich S.A."/>
            <person name="Livny J."/>
            <person name="Vlamakis H."/>
            <person name="Clish C."/>
            <person name="Bullock K."/>
            <person name="Deik A."/>
            <person name="Scott J."/>
            <person name="Pierce K.A."/>
            <person name="Xavier R.J."/>
            <person name="Alm E.J."/>
        </authorList>
    </citation>
    <scope>NUCLEOTIDE SEQUENCE [LARGE SCALE GENOMIC DNA]</scope>
    <source>
        <strain evidence="2 3">BIOML-A11</strain>
    </source>
</reference>
<dbReference type="EMBL" id="WKQP01000010">
    <property type="protein sequence ID" value="MSC60088.1"/>
    <property type="molecule type" value="Genomic_DNA"/>
</dbReference>
<dbReference type="AlphaFoldDB" id="A0A6L5T8H8"/>
<feature type="transmembrane region" description="Helical" evidence="1">
    <location>
        <begin position="6"/>
        <end position="27"/>
    </location>
</feature>
<name>A0A6L5T8H8_9FIRM</name>
<protein>
    <submittedName>
        <fullName evidence="2">Uncharacterized protein</fullName>
    </submittedName>
</protein>
<keyword evidence="1" id="KW-1133">Transmembrane helix</keyword>
<evidence type="ECO:0000313" key="3">
    <source>
        <dbReference type="Proteomes" id="UP000479563"/>
    </source>
</evidence>
<gene>
    <name evidence="2" type="ORF">GKE07_07740</name>
</gene>
<proteinExistence type="predicted"/>
<evidence type="ECO:0000256" key="1">
    <source>
        <dbReference type="SAM" id="Phobius"/>
    </source>
</evidence>